<feature type="region of interest" description="Disordered" evidence="1">
    <location>
        <begin position="242"/>
        <end position="282"/>
    </location>
</feature>
<dbReference type="EMBL" id="CADCVD010000006">
    <property type="protein sequence ID" value="CAA9423955.1"/>
    <property type="molecule type" value="Genomic_DNA"/>
</dbReference>
<feature type="transmembrane region" description="Helical" evidence="2">
    <location>
        <begin position="206"/>
        <end position="227"/>
    </location>
</feature>
<proteinExistence type="predicted"/>
<evidence type="ECO:0000256" key="1">
    <source>
        <dbReference type="SAM" id="MobiDB-lite"/>
    </source>
</evidence>
<gene>
    <name evidence="3" type="ORF">AVDCRST_MAG37-131</name>
</gene>
<keyword evidence="2" id="KW-1133">Transmembrane helix</keyword>
<keyword evidence="2" id="KW-0812">Transmembrane</keyword>
<reference evidence="3" key="1">
    <citation type="submission" date="2020-02" db="EMBL/GenBank/DDBJ databases">
        <authorList>
            <person name="Meier V. D."/>
        </authorList>
    </citation>
    <scope>NUCLEOTIDE SEQUENCE</scope>
    <source>
        <strain evidence="3">AVDCRST_MAG37</strain>
    </source>
</reference>
<feature type="transmembrane region" description="Helical" evidence="2">
    <location>
        <begin position="183"/>
        <end position="200"/>
    </location>
</feature>
<evidence type="ECO:0000313" key="3">
    <source>
        <dbReference type="EMBL" id="CAA9423955.1"/>
    </source>
</evidence>
<sequence>MEPSRKPSQFADRLTPAEVEIVLRRAAEFSARRRGSDTMANSVSSEVVVQVAAAVGIFESDVRRALFDLTTDKAAEPDTLALKLYGSARIKTVREIESPAEPTRMHLESLLRREQGLKLRRKTEASSLWDAGDTLGTVRRALDFSGHYSLLKSRSVELRVEDVGYGRSGARLTADVSNQRGEYLSLGSILGATLALPLAIAGVYDWLYFLAVIPALVVPGAGFRLAYRKSCADIRRTLDSLLDAAEEGPPKEEEPSEEPRIRRPGQIQGLKPIPKFNQPSNE</sequence>
<feature type="compositionally biased region" description="Basic and acidic residues" evidence="1">
    <location>
        <begin position="248"/>
        <end position="261"/>
    </location>
</feature>
<protein>
    <submittedName>
        <fullName evidence="3">Uncharacterized protein</fullName>
    </submittedName>
</protein>
<accession>A0A6J4PZU7</accession>
<evidence type="ECO:0000256" key="2">
    <source>
        <dbReference type="SAM" id="Phobius"/>
    </source>
</evidence>
<name>A0A6J4PZU7_9ACTN</name>
<dbReference type="AlphaFoldDB" id="A0A6J4PZU7"/>
<keyword evidence="2" id="KW-0472">Membrane</keyword>
<organism evidence="3">
    <name type="scientific">uncultured Rubrobacteraceae bacterium</name>
    <dbReference type="NCBI Taxonomy" id="349277"/>
    <lineage>
        <taxon>Bacteria</taxon>
        <taxon>Bacillati</taxon>
        <taxon>Actinomycetota</taxon>
        <taxon>Rubrobacteria</taxon>
        <taxon>Rubrobacterales</taxon>
        <taxon>Rubrobacteraceae</taxon>
        <taxon>environmental samples</taxon>
    </lineage>
</organism>